<evidence type="ECO:0000313" key="2">
    <source>
        <dbReference type="EMBL" id="KAK4639197.1"/>
    </source>
</evidence>
<proteinExistence type="predicted"/>
<comment type="caution">
    <text evidence="2">The sequence shown here is derived from an EMBL/GenBank/DDBJ whole genome shotgun (WGS) entry which is preliminary data.</text>
</comment>
<name>A0ABR0F7B3_9PEZI</name>
<sequence>MSSYASHQPQAPTPQGGEDSSTSSGGGVTPIDPQFGKKKP</sequence>
<gene>
    <name evidence="2" type="ORF">QC761_706050</name>
</gene>
<accession>A0ABR0F7B3</accession>
<evidence type="ECO:0000256" key="1">
    <source>
        <dbReference type="SAM" id="MobiDB-lite"/>
    </source>
</evidence>
<reference evidence="2 3" key="1">
    <citation type="journal article" date="2023" name="bioRxiv">
        <title>High-quality genome assemblies of four members of thePodospora anserinaspecies complex.</title>
        <authorList>
            <person name="Ament-Velasquez S.L."/>
            <person name="Vogan A.A."/>
            <person name="Wallerman O."/>
            <person name="Hartmann F."/>
            <person name="Gautier V."/>
            <person name="Silar P."/>
            <person name="Giraud T."/>
            <person name="Johannesson H."/>
        </authorList>
    </citation>
    <scope>NUCLEOTIDE SEQUENCE [LARGE SCALE GENOMIC DNA]</scope>
    <source>
        <strain evidence="2 3">CBS 112042</strain>
    </source>
</reference>
<organism evidence="2 3">
    <name type="scientific">Podospora bellae-mahoneyi</name>
    <dbReference type="NCBI Taxonomy" id="2093777"/>
    <lineage>
        <taxon>Eukaryota</taxon>
        <taxon>Fungi</taxon>
        <taxon>Dikarya</taxon>
        <taxon>Ascomycota</taxon>
        <taxon>Pezizomycotina</taxon>
        <taxon>Sordariomycetes</taxon>
        <taxon>Sordariomycetidae</taxon>
        <taxon>Sordariales</taxon>
        <taxon>Podosporaceae</taxon>
        <taxon>Podospora</taxon>
    </lineage>
</organism>
<feature type="compositionally biased region" description="Polar residues" evidence="1">
    <location>
        <begin position="1"/>
        <end position="10"/>
    </location>
</feature>
<dbReference type="GeneID" id="87901647"/>
<keyword evidence="3" id="KW-1185">Reference proteome</keyword>
<protein>
    <submittedName>
        <fullName evidence="2">Uncharacterized protein</fullName>
    </submittedName>
</protein>
<evidence type="ECO:0000313" key="3">
    <source>
        <dbReference type="Proteomes" id="UP001322138"/>
    </source>
</evidence>
<dbReference type="Proteomes" id="UP001322138">
    <property type="component" value="Unassembled WGS sequence"/>
</dbReference>
<dbReference type="RefSeq" id="XP_062728173.1">
    <property type="nucleotide sequence ID" value="XM_062882165.1"/>
</dbReference>
<feature type="region of interest" description="Disordered" evidence="1">
    <location>
        <begin position="1"/>
        <end position="40"/>
    </location>
</feature>
<dbReference type="EMBL" id="JAFFGZ010000009">
    <property type="protein sequence ID" value="KAK4639197.1"/>
    <property type="molecule type" value="Genomic_DNA"/>
</dbReference>